<dbReference type="EMBL" id="FN595234">
    <property type="protein sequence ID" value="CBI21672.3"/>
    <property type="molecule type" value="Genomic_DNA"/>
</dbReference>
<dbReference type="OrthoDB" id="1882547at2759"/>
<protein>
    <submittedName>
        <fullName evidence="2">Uncharacterized protein</fullName>
    </submittedName>
</protein>
<proteinExistence type="predicted"/>
<feature type="compositionally biased region" description="Basic and acidic residues" evidence="1">
    <location>
        <begin position="1"/>
        <end position="11"/>
    </location>
</feature>
<evidence type="ECO:0000313" key="2">
    <source>
        <dbReference type="EMBL" id="CBI21672.3"/>
    </source>
</evidence>
<name>D7SWM3_VITVI</name>
<feature type="compositionally biased region" description="Low complexity" evidence="1">
    <location>
        <begin position="12"/>
        <end position="24"/>
    </location>
</feature>
<evidence type="ECO:0000256" key="1">
    <source>
        <dbReference type="SAM" id="MobiDB-lite"/>
    </source>
</evidence>
<dbReference type="Proteomes" id="UP000009183">
    <property type="component" value="Chromosome 19"/>
</dbReference>
<dbReference type="STRING" id="29760.D7SWM3"/>
<feature type="region of interest" description="Disordered" evidence="1">
    <location>
        <begin position="1"/>
        <end position="24"/>
    </location>
</feature>
<dbReference type="InParanoid" id="D7SWM3"/>
<reference evidence="3" key="1">
    <citation type="journal article" date="2007" name="Nature">
        <title>The grapevine genome sequence suggests ancestral hexaploidization in major angiosperm phyla.</title>
        <authorList>
            <consortium name="The French-Italian Public Consortium for Grapevine Genome Characterization."/>
            <person name="Jaillon O."/>
            <person name="Aury J.-M."/>
            <person name="Noel B."/>
            <person name="Policriti A."/>
            <person name="Clepet C."/>
            <person name="Casagrande A."/>
            <person name="Choisne N."/>
            <person name="Aubourg S."/>
            <person name="Vitulo N."/>
            <person name="Jubin C."/>
            <person name="Vezzi A."/>
            <person name="Legeai F."/>
            <person name="Hugueney P."/>
            <person name="Dasilva C."/>
            <person name="Horner D."/>
            <person name="Mica E."/>
            <person name="Jublot D."/>
            <person name="Poulain J."/>
            <person name="Bruyere C."/>
            <person name="Billault A."/>
            <person name="Segurens B."/>
            <person name="Gouyvenoux M."/>
            <person name="Ugarte E."/>
            <person name="Cattonaro F."/>
            <person name="Anthouard V."/>
            <person name="Vico V."/>
            <person name="Del Fabbro C."/>
            <person name="Alaux M."/>
            <person name="Di Gaspero G."/>
            <person name="Dumas V."/>
            <person name="Felice N."/>
            <person name="Paillard S."/>
            <person name="Juman I."/>
            <person name="Moroldo M."/>
            <person name="Scalabrin S."/>
            <person name="Canaguier A."/>
            <person name="Le Clainche I."/>
            <person name="Malacrida G."/>
            <person name="Durand E."/>
            <person name="Pesole G."/>
            <person name="Laucou V."/>
            <person name="Chatelet P."/>
            <person name="Merdinoglu D."/>
            <person name="Delledonne M."/>
            <person name="Pezzotti M."/>
            <person name="Lecharny A."/>
            <person name="Scarpelli C."/>
            <person name="Artiguenave F."/>
            <person name="Pe M.E."/>
            <person name="Valle G."/>
            <person name="Morgante M."/>
            <person name="Caboche M."/>
            <person name="Adam-Blondon A.-F."/>
            <person name="Weissenbach J."/>
            <person name="Quetier F."/>
            <person name="Wincker P."/>
        </authorList>
    </citation>
    <scope>NUCLEOTIDE SEQUENCE [LARGE SCALE GENOMIC DNA]</scope>
    <source>
        <strain evidence="3">cv. Pinot noir / PN40024</strain>
    </source>
</reference>
<keyword evidence="3" id="KW-1185">Reference proteome</keyword>
<accession>D7SWM3</accession>
<dbReference type="HOGENOM" id="CLU_2727395_0_0_1"/>
<sequence>MNRDQLEELRVKPLSASSTSKSPVVTTTPIAVDGVIPDGTLGYSDEEDQLQQASVHSLAAGCILPHKIPFIT</sequence>
<dbReference type="AlphaFoldDB" id="D7SWM3"/>
<gene>
    <name evidence="2" type="ordered locus">VIT_19s0027g01930</name>
</gene>
<organism evidence="2 3">
    <name type="scientific">Vitis vinifera</name>
    <name type="common">Grape</name>
    <dbReference type="NCBI Taxonomy" id="29760"/>
    <lineage>
        <taxon>Eukaryota</taxon>
        <taxon>Viridiplantae</taxon>
        <taxon>Streptophyta</taxon>
        <taxon>Embryophyta</taxon>
        <taxon>Tracheophyta</taxon>
        <taxon>Spermatophyta</taxon>
        <taxon>Magnoliopsida</taxon>
        <taxon>eudicotyledons</taxon>
        <taxon>Gunneridae</taxon>
        <taxon>Pentapetalae</taxon>
        <taxon>rosids</taxon>
        <taxon>Vitales</taxon>
        <taxon>Vitaceae</taxon>
        <taxon>Viteae</taxon>
        <taxon>Vitis</taxon>
    </lineage>
</organism>
<dbReference type="PaxDb" id="29760-VIT_19s0027g01930.t01"/>
<evidence type="ECO:0000313" key="3">
    <source>
        <dbReference type="Proteomes" id="UP000009183"/>
    </source>
</evidence>